<keyword evidence="4" id="KW-0808">Transferase</keyword>
<keyword evidence="2 3" id="KW-0067">ATP-binding</keyword>
<dbReference type="GO" id="GO:0005737">
    <property type="term" value="C:cytoplasm"/>
    <property type="evidence" value="ECO:0007669"/>
    <property type="project" value="TreeGrafter"/>
</dbReference>
<evidence type="ECO:0000313" key="8">
    <source>
        <dbReference type="Proteomes" id="UP000053342"/>
    </source>
</evidence>
<dbReference type="PROSITE" id="PS00108">
    <property type="entry name" value="PROTEIN_KINASE_ST"/>
    <property type="match status" value="1"/>
</dbReference>
<name>A0A0D2DS89_9EURO</name>
<dbReference type="PROSITE" id="PS50011">
    <property type="entry name" value="PROTEIN_KINASE_DOM"/>
    <property type="match status" value="1"/>
</dbReference>
<evidence type="ECO:0000259" key="6">
    <source>
        <dbReference type="PROSITE" id="PS50011"/>
    </source>
</evidence>
<keyword evidence="4" id="KW-0723">Serine/threonine-protein kinase</keyword>
<dbReference type="GeneID" id="27361529"/>
<dbReference type="GO" id="GO:0005524">
    <property type="term" value="F:ATP binding"/>
    <property type="evidence" value="ECO:0007669"/>
    <property type="project" value="UniProtKB-UniRule"/>
</dbReference>
<dbReference type="InterPro" id="IPR011009">
    <property type="entry name" value="Kinase-like_dom_sf"/>
</dbReference>
<evidence type="ECO:0000313" key="7">
    <source>
        <dbReference type="EMBL" id="KIW38499.1"/>
    </source>
</evidence>
<dbReference type="SUPFAM" id="SSF56112">
    <property type="entry name" value="Protein kinase-like (PK-like)"/>
    <property type="match status" value="1"/>
</dbReference>
<dbReference type="SMART" id="SM00220">
    <property type="entry name" value="S_TKc"/>
    <property type="match status" value="1"/>
</dbReference>
<dbReference type="PANTHER" id="PTHR24346:SF76">
    <property type="entry name" value="NON-SPECIFIC SERINE_THREONINE PROTEIN KINASE"/>
    <property type="match status" value="1"/>
</dbReference>
<accession>A0A0D2DS89</accession>
<dbReference type="STRING" id="215243.A0A0D2DS89"/>
<dbReference type="AlphaFoldDB" id="A0A0D2DS89"/>
<gene>
    <name evidence="7" type="ORF">PV06_09455</name>
</gene>
<feature type="domain" description="Protein kinase" evidence="6">
    <location>
        <begin position="100"/>
        <end position="400"/>
    </location>
</feature>
<dbReference type="EMBL" id="KN847341">
    <property type="protein sequence ID" value="KIW38499.1"/>
    <property type="molecule type" value="Genomic_DNA"/>
</dbReference>
<organism evidence="7 8">
    <name type="scientific">Exophiala oligosperma</name>
    <dbReference type="NCBI Taxonomy" id="215243"/>
    <lineage>
        <taxon>Eukaryota</taxon>
        <taxon>Fungi</taxon>
        <taxon>Dikarya</taxon>
        <taxon>Ascomycota</taxon>
        <taxon>Pezizomycotina</taxon>
        <taxon>Eurotiomycetes</taxon>
        <taxon>Chaetothyriomycetidae</taxon>
        <taxon>Chaetothyriales</taxon>
        <taxon>Herpotrichiellaceae</taxon>
        <taxon>Exophiala</taxon>
    </lineage>
</organism>
<dbReference type="PROSITE" id="PS00107">
    <property type="entry name" value="PROTEIN_KINASE_ATP"/>
    <property type="match status" value="1"/>
</dbReference>
<sequence>MSVVTSQPPSPTRSSSGLNFLSKIKSHKDPKYLSPQPHPPVHRSGSFGSSNDHSNRASLFSVPAQEGAGLKSRRLSASPLDDFVVDVCPLEDEFVSASKIGRRKEVGRGASATVKIMLRRGDKKSDGAPLFAVKEFRKKSMRETEDDYLRKVKSEYTIAKSANHPNIVKTVRLCTNNGRWNHVMEYCQQGELFSLVERKYFKAEDRNCIFKQVLRGVGYLHEHGIAHRDIKLENLLMTDEGHIKITDFGVSEVFCGEHPGIASSRGLCGQGMREHRMSPPGICGSRPYISPEVLAEDREYDPSKLDAWSCGVLFMTIFLVGNPWQSARRHEPNYAAFFKGWETFLSGSRETIIDENNYPHCGPMFNALPSHSQRRCILKLLHPDPDRRCTVAEALNDRWIKNIDCCSPETLGPTTTNIDVTKMGSDRIAARMRIQAKHNHLPPPVKRLPQHRFDMGDGTSRYD</sequence>
<dbReference type="InterPro" id="IPR017441">
    <property type="entry name" value="Protein_kinase_ATP_BS"/>
</dbReference>
<dbReference type="Gene3D" id="1.10.510.10">
    <property type="entry name" value="Transferase(Phosphotransferase) domain 1"/>
    <property type="match status" value="1"/>
</dbReference>
<dbReference type="InterPro" id="IPR008271">
    <property type="entry name" value="Ser/Thr_kinase_AS"/>
</dbReference>
<feature type="binding site" evidence="3">
    <location>
        <position position="134"/>
    </location>
    <ligand>
        <name>ATP</name>
        <dbReference type="ChEBI" id="CHEBI:30616"/>
    </ligand>
</feature>
<dbReference type="HOGENOM" id="CLU_000288_63_33_1"/>
<dbReference type="Proteomes" id="UP000053342">
    <property type="component" value="Unassembled WGS sequence"/>
</dbReference>
<evidence type="ECO:0000256" key="2">
    <source>
        <dbReference type="ARBA" id="ARBA00022840"/>
    </source>
</evidence>
<dbReference type="OrthoDB" id="4062651at2759"/>
<dbReference type="InterPro" id="IPR000719">
    <property type="entry name" value="Prot_kinase_dom"/>
</dbReference>
<feature type="compositionally biased region" description="Polar residues" evidence="5">
    <location>
        <begin position="46"/>
        <end position="56"/>
    </location>
</feature>
<dbReference type="GO" id="GO:0004674">
    <property type="term" value="F:protein serine/threonine kinase activity"/>
    <property type="evidence" value="ECO:0007669"/>
    <property type="project" value="UniProtKB-KW"/>
</dbReference>
<dbReference type="Pfam" id="PF00069">
    <property type="entry name" value="Pkinase"/>
    <property type="match status" value="1"/>
</dbReference>
<evidence type="ECO:0000256" key="1">
    <source>
        <dbReference type="ARBA" id="ARBA00022741"/>
    </source>
</evidence>
<feature type="region of interest" description="Disordered" evidence="5">
    <location>
        <begin position="1"/>
        <end position="56"/>
    </location>
</feature>
<keyword evidence="1 3" id="KW-0547">Nucleotide-binding</keyword>
<feature type="region of interest" description="Disordered" evidence="5">
    <location>
        <begin position="440"/>
        <end position="463"/>
    </location>
</feature>
<dbReference type="PANTHER" id="PTHR24346">
    <property type="entry name" value="MAP/MICROTUBULE AFFINITY-REGULATING KINASE"/>
    <property type="match status" value="1"/>
</dbReference>
<keyword evidence="8" id="KW-1185">Reference proteome</keyword>
<proteinExistence type="inferred from homology"/>
<protein>
    <recommendedName>
        <fullName evidence="6">Protein kinase domain-containing protein</fullName>
    </recommendedName>
</protein>
<dbReference type="GO" id="GO:0035556">
    <property type="term" value="P:intracellular signal transduction"/>
    <property type="evidence" value="ECO:0007669"/>
    <property type="project" value="TreeGrafter"/>
</dbReference>
<dbReference type="VEuPathDB" id="FungiDB:PV06_09455"/>
<feature type="compositionally biased region" description="Low complexity" evidence="5">
    <location>
        <begin position="1"/>
        <end position="16"/>
    </location>
</feature>
<comment type="similarity">
    <text evidence="4">Belongs to the protein kinase superfamily.</text>
</comment>
<evidence type="ECO:0000256" key="3">
    <source>
        <dbReference type="PROSITE-ProRule" id="PRU10141"/>
    </source>
</evidence>
<dbReference type="RefSeq" id="XP_016258715.1">
    <property type="nucleotide sequence ID" value="XM_016410908.1"/>
</dbReference>
<dbReference type="GO" id="GO:0000226">
    <property type="term" value="P:microtubule cytoskeleton organization"/>
    <property type="evidence" value="ECO:0007669"/>
    <property type="project" value="TreeGrafter"/>
</dbReference>
<keyword evidence="4" id="KW-0418">Kinase</keyword>
<evidence type="ECO:0000256" key="4">
    <source>
        <dbReference type="RuleBase" id="RU000304"/>
    </source>
</evidence>
<feature type="compositionally biased region" description="Basic and acidic residues" evidence="5">
    <location>
        <begin position="451"/>
        <end position="463"/>
    </location>
</feature>
<reference evidence="7 8" key="1">
    <citation type="submission" date="2015-01" db="EMBL/GenBank/DDBJ databases">
        <title>The Genome Sequence of Exophiala oligosperma CBS72588.</title>
        <authorList>
            <consortium name="The Broad Institute Genomics Platform"/>
            <person name="Cuomo C."/>
            <person name="de Hoog S."/>
            <person name="Gorbushina A."/>
            <person name="Stielow B."/>
            <person name="Teixiera M."/>
            <person name="Abouelleil A."/>
            <person name="Chapman S.B."/>
            <person name="Priest M."/>
            <person name="Young S.K."/>
            <person name="Wortman J."/>
            <person name="Nusbaum C."/>
            <person name="Birren B."/>
        </authorList>
    </citation>
    <scope>NUCLEOTIDE SEQUENCE [LARGE SCALE GENOMIC DNA]</scope>
    <source>
        <strain evidence="7 8">CBS 72588</strain>
    </source>
</reference>
<evidence type="ECO:0000256" key="5">
    <source>
        <dbReference type="SAM" id="MobiDB-lite"/>
    </source>
</evidence>